<accession>A0A2W5TKI9</accession>
<keyword evidence="1" id="KW-0732">Signal</keyword>
<organism evidence="2 3">
    <name type="scientific">Archangium gephyra</name>
    <dbReference type="NCBI Taxonomy" id="48"/>
    <lineage>
        <taxon>Bacteria</taxon>
        <taxon>Pseudomonadati</taxon>
        <taxon>Myxococcota</taxon>
        <taxon>Myxococcia</taxon>
        <taxon>Myxococcales</taxon>
        <taxon>Cystobacterineae</taxon>
        <taxon>Archangiaceae</taxon>
        <taxon>Archangium</taxon>
    </lineage>
</organism>
<name>A0A2W5TKI9_9BACT</name>
<dbReference type="Proteomes" id="UP000249061">
    <property type="component" value="Unassembled WGS sequence"/>
</dbReference>
<feature type="chain" id="PRO_5015899068" evidence="1">
    <location>
        <begin position="22"/>
        <end position="335"/>
    </location>
</feature>
<comment type="caution">
    <text evidence="2">The sequence shown here is derived from an EMBL/GenBank/DDBJ whole genome shotgun (WGS) entry which is preliminary data.</text>
</comment>
<evidence type="ECO:0000313" key="3">
    <source>
        <dbReference type="Proteomes" id="UP000249061"/>
    </source>
</evidence>
<gene>
    <name evidence="2" type="ORF">DI536_15930</name>
</gene>
<sequence length="335" mass="35929">MRGVLLTVFLSAAAYASDADAGGVDVPTRDIPAADAGILTPAVIEVREVDEGPTFFDTYFSGTRLLRGFYFEIAFLYGAGGLVHTPGAAPIPMTGLRLSERHGFFSWVLAKILGDAMIAYSAVEISNVSTSVSDRYVGNGVIERTTTTSYTARRVMSDQQVLAAQGDLSKSLTGSTWLDIVAYDDKFLGIERGVPGAAGWEFAFGVDFELFQWNGLPAVLDVGLYFANVRAARPLGASISGSKLEYPAGGVVARFHLPLTRFFTLTAEQVLNVLSFGYLIDADTEQVGRVPSSPLRLGLQLHLTDRMFVKAQGVLGGFGFVDGKLGFLVDMGVRL</sequence>
<reference evidence="2 3" key="1">
    <citation type="submission" date="2017-08" db="EMBL/GenBank/DDBJ databases">
        <title>Infants hospitalized years apart are colonized by the same room-sourced microbial strains.</title>
        <authorList>
            <person name="Brooks B."/>
            <person name="Olm M.R."/>
            <person name="Firek B.A."/>
            <person name="Baker R."/>
            <person name="Thomas B.C."/>
            <person name="Morowitz M.J."/>
            <person name="Banfield J.F."/>
        </authorList>
    </citation>
    <scope>NUCLEOTIDE SEQUENCE [LARGE SCALE GENOMIC DNA]</scope>
    <source>
        <strain evidence="2">S2_003_000_R2_14</strain>
    </source>
</reference>
<feature type="signal peptide" evidence="1">
    <location>
        <begin position="1"/>
        <end position="21"/>
    </location>
</feature>
<dbReference type="EMBL" id="QFQP01000013">
    <property type="protein sequence ID" value="PZR11825.1"/>
    <property type="molecule type" value="Genomic_DNA"/>
</dbReference>
<evidence type="ECO:0000313" key="2">
    <source>
        <dbReference type="EMBL" id="PZR11825.1"/>
    </source>
</evidence>
<proteinExistence type="predicted"/>
<dbReference type="AlphaFoldDB" id="A0A2W5TKI9"/>
<protein>
    <submittedName>
        <fullName evidence="2">Uncharacterized protein</fullName>
    </submittedName>
</protein>
<evidence type="ECO:0000256" key="1">
    <source>
        <dbReference type="SAM" id="SignalP"/>
    </source>
</evidence>